<organism evidence="1 2">
    <name type="scientific">Helicobacter fennelliae</name>
    <dbReference type="NCBI Taxonomy" id="215"/>
    <lineage>
        <taxon>Bacteria</taxon>
        <taxon>Pseudomonadati</taxon>
        <taxon>Campylobacterota</taxon>
        <taxon>Epsilonproteobacteria</taxon>
        <taxon>Campylobacterales</taxon>
        <taxon>Helicobacteraceae</taxon>
        <taxon>Helicobacter</taxon>
    </lineage>
</organism>
<proteinExistence type="predicted"/>
<sequence>MGVGNGCWKWALEKTLNELDRILIKAGKNGYSVLRKEWLDSKQVKQDENGNYYAIIEKENPPKSFADFVGSGVGSKENKALFDTKVFNNPKPEALMKYIIEISTRAVAEGFCDDFVGCQGGGEGSLLNINDRADNADSRKSTQKPTPDLVMDFLQEVAQR</sequence>
<evidence type="ECO:0000313" key="2">
    <source>
        <dbReference type="Proteomes" id="UP000250166"/>
    </source>
</evidence>
<dbReference type="Proteomes" id="UP000250166">
    <property type="component" value="Unassembled WGS sequence"/>
</dbReference>
<reference evidence="1 2" key="1">
    <citation type="submission" date="2018-06" db="EMBL/GenBank/DDBJ databases">
        <authorList>
            <consortium name="Pathogen Informatics"/>
            <person name="Doyle S."/>
        </authorList>
    </citation>
    <scope>NUCLEOTIDE SEQUENCE [LARGE SCALE GENOMIC DNA]</scope>
    <source>
        <strain evidence="1 2">NCTC13102</strain>
    </source>
</reference>
<protein>
    <submittedName>
        <fullName evidence="1">Adenine specific DNA methylase</fullName>
    </submittedName>
</protein>
<dbReference type="EMBL" id="UAWL01000015">
    <property type="protein sequence ID" value="SQC36249.1"/>
    <property type="molecule type" value="Genomic_DNA"/>
</dbReference>
<gene>
    <name evidence="1" type="ORF">NCTC13102_02059</name>
</gene>
<evidence type="ECO:0000313" key="1">
    <source>
        <dbReference type="EMBL" id="SQC36249.1"/>
    </source>
</evidence>
<dbReference type="GO" id="GO:0032259">
    <property type="term" value="P:methylation"/>
    <property type="evidence" value="ECO:0007669"/>
    <property type="project" value="UniProtKB-KW"/>
</dbReference>
<accession>A0A2X3GH22</accession>
<dbReference type="GO" id="GO:0008168">
    <property type="term" value="F:methyltransferase activity"/>
    <property type="evidence" value="ECO:0007669"/>
    <property type="project" value="UniProtKB-KW"/>
</dbReference>
<dbReference type="AlphaFoldDB" id="A0A2X3GH22"/>
<keyword evidence="1" id="KW-0808">Transferase</keyword>
<keyword evidence="1" id="KW-0489">Methyltransferase</keyword>
<name>A0A2X3GH22_9HELI</name>